<evidence type="ECO:0000313" key="2">
    <source>
        <dbReference type="EMBL" id="CDW83510.1"/>
    </source>
</evidence>
<sequence length="597" mass="68675">MKPDLRRDDKYLEEDLEPLSIDVDTLQTQNRPQIDFGPGKTYTVEYIRNSKKQSELERLVKAEQELLLNKSQGRERSLTIKMTTSMKKMLQQRLSTTKKLSQQDLAALTQESEKEEPKPKQLAIEPQLNEEELKQVDYLRDLINRKKFQYVRNNETQKQQKVLMADSMINTTNTGFQGLDKEKQNIIKNQNYTYDQNGNILIVKKINPNATAAAKKDMQPNSNFSLPKLAEAKLLHQKNQSIANSSVQDPDPLPNENNLIEMLEHQMKQQNQVIFEPNKPDSHLNASDLIQADNGVTLRDDQGKVLTKGQNFSSLEFKGKKKMNMTMYRSQFKNNFNVNLSHLRSSRDKSYDQVSEVQLATAEKIGIPIDDDLGDHDFIKYRNSSSKQSRARKIVTRQGKIQVNLMNQEIQSLLSIQRNVTFIADGSLDVSFQGSNQNRLLSQSFLGTFYGAPESSSVQRNFKKRNQTFGRNSGMGKEQIHLYNQPSNFDSRNNQNSQKTVHQMFNLSLIGKLSDHKELDEIQKLSSQIRNTVNNGSRNENFKTSTQIHREQIKTQNGQSRYNNLAFSRNSKRVASIRNKFENSNTQKMNNNLSMPL</sequence>
<dbReference type="AlphaFoldDB" id="A0A078AM89"/>
<organism evidence="2 3">
    <name type="scientific">Stylonychia lemnae</name>
    <name type="common">Ciliate</name>
    <dbReference type="NCBI Taxonomy" id="5949"/>
    <lineage>
        <taxon>Eukaryota</taxon>
        <taxon>Sar</taxon>
        <taxon>Alveolata</taxon>
        <taxon>Ciliophora</taxon>
        <taxon>Intramacronucleata</taxon>
        <taxon>Spirotrichea</taxon>
        <taxon>Stichotrichia</taxon>
        <taxon>Sporadotrichida</taxon>
        <taxon>Oxytrichidae</taxon>
        <taxon>Stylonychinae</taxon>
        <taxon>Stylonychia</taxon>
    </lineage>
</organism>
<keyword evidence="3" id="KW-1185">Reference proteome</keyword>
<feature type="region of interest" description="Disordered" evidence="1">
    <location>
        <begin position="96"/>
        <end position="122"/>
    </location>
</feature>
<dbReference type="EMBL" id="CCKQ01011909">
    <property type="protein sequence ID" value="CDW83510.1"/>
    <property type="molecule type" value="Genomic_DNA"/>
</dbReference>
<evidence type="ECO:0000256" key="1">
    <source>
        <dbReference type="SAM" id="MobiDB-lite"/>
    </source>
</evidence>
<reference evidence="2 3" key="1">
    <citation type="submission" date="2014-06" db="EMBL/GenBank/DDBJ databases">
        <authorList>
            <person name="Swart Estienne"/>
        </authorList>
    </citation>
    <scope>NUCLEOTIDE SEQUENCE [LARGE SCALE GENOMIC DNA]</scope>
    <source>
        <strain evidence="2 3">130c</strain>
    </source>
</reference>
<dbReference type="InParanoid" id="A0A078AM89"/>
<name>A0A078AM89_STYLE</name>
<accession>A0A078AM89</accession>
<protein>
    <submittedName>
        <fullName evidence="2">Uncharacterized protein</fullName>
    </submittedName>
</protein>
<proteinExistence type="predicted"/>
<dbReference type="Proteomes" id="UP000039865">
    <property type="component" value="Unassembled WGS sequence"/>
</dbReference>
<gene>
    <name evidence="2" type="primary">Contig19627.g20807</name>
    <name evidence="2" type="ORF">STYLEM_12558</name>
</gene>
<evidence type="ECO:0000313" key="3">
    <source>
        <dbReference type="Proteomes" id="UP000039865"/>
    </source>
</evidence>